<evidence type="ECO:0000313" key="1">
    <source>
        <dbReference type="EMBL" id="EMS49669.1"/>
    </source>
</evidence>
<sequence>MAGVLGGVEHRPLQFPYLGATSRPNIQMTLRCLKSILKSNLQPVIANGKKSRRTLQVHLIPFFSCGSISDFVMPFNGDNEVADMATSSEVSVQVVDS</sequence>
<gene>
    <name evidence="1" type="ORF">TRIUR3_25315</name>
</gene>
<protein>
    <submittedName>
        <fullName evidence="1">Uncharacterized protein</fullName>
    </submittedName>
</protein>
<reference evidence="1" key="1">
    <citation type="journal article" date="2013" name="Nature">
        <title>Draft genome of the wheat A-genome progenitor Triticum urartu.</title>
        <authorList>
            <person name="Ling H.Q."/>
            <person name="Zhao S."/>
            <person name="Liu D."/>
            <person name="Wang J."/>
            <person name="Sun H."/>
            <person name="Zhang C."/>
            <person name="Fan H."/>
            <person name="Li D."/>
            <person name="Dong L."/>
            <person name="Tao Y."/>
            <person name="Gao C."/>
            <person name="Wu H."/>
            <person name="Li Y."/>
            <person name="Cui Y."/>
            <person name="Guo X."/>
            <person name="Zheng S."/>
            <person name="Wang B."/>
            <person name="Yu K."/>
            <person name="Liang Q."/>
            <person name="Yang W."/>
            <person name="Lou X."/>
            <person name="Chen J."/>
            <person name="Feng M."/>
            <person name="Jian J."/>
            <person name="Zhang X."/>
            <person name="Luo G."/>
            <person name="Jiang Y."/>
            <person name="Liu J."/>
            <person name="Wang Z."/>
            <person name="Sha Y."/>
            <person name="Zhang B."/>
            <person name="Wu H."/>
            <person name="Tang D."/>
            <person name="Shen Q."/>
            <person name="Xue P."/>
            <person name="Zou S."/>
            <person name="Wang X."/>
            <person name="Liu X."/>
            <person name="Wang F."/>
            <person name="Yang Y."/>
            <person name="An X."/>
            <person name="Dong Z."/>
            <person name="Zhang K."/>
            <person name="Zhang X."/>
            <person name="Luo M.C."/>
            <person name="Dvorak J."/>
            <person name="Tong Y."/>
            <person name="Wang J."/>
            <person name="Yang H."/>
            <person name="Li Z."/>
            <person name="Wang D."/>
            <person name="Zhang A."/>
            <person name="Wang J."/>
        </authorList>
    </citation>
    <scope>NUCLEOTIDE SEQUENCE</scope>
</reference>
<dbReference type="AlphaFoldDB" id="M7ZNM7"/>
<proteinExistence type="predicted"/>
<organism evidence="1">
    <name type="scientific">Triticum urartu</name>
    <name type="common">Red wild einkorn</name>
    <name type="synonym">Crithodium urartu</name>
    <dbReference type="NCBI Taxonomy" id="4572"/>
    <lineage>
        <taxon>Eukaryota</taxon>
        <taxon>Viridiplantae</taxon>
        <taxon>Streptophyta</taxon>
        <taxon>Embryophyta</taxon>
        <taxon>Tracheophyta</taxon>
        <taxon>Spermatophyta</taxon>
        <taxon>Magnoliopsida</taxon>
        <taxon>Liliopsida</taxon>
        <taxon>Poales</taxon>
        <taxon>Poaceae</taxon>
        <taxon>BOP clade</taxon>
        <taxon>Pooideae</taxon>
        <taxon>Triticodae</taxon>
        <taxon>Triticeae</taxon>
        <taxon>Triticinae</taxon>
        <taxon>Triticum</taxon>
    </lineage>
</organism>
<name>M7ZNM7_TRIUA</name>
<dbReference type="EMBL" id="KD240853">
    <property type="protein sequence ID" value="EMS49669.1"/>
    <property type="molecule type" value="Genomic_DNA"/>
</dbReference>
<accession>M7ZNM7</accession>